<dbReference type="Proteomes" id="UP000077734">
    <property type="component" value="Unassembled WGS sequence"/>
</dbReference>
<reference evidence="1 2" key="1">
    <citation type="submission" date="2016-03" db="EMBL/GenBank/DDBJ databases">
        <authorList>
            <person name="Heylen K."/>
            <person name="De Vos P."/>
            <person name="Vekeman B."/>
        </authorList>
    </citation>
    <scope>NUCLEOTIDE SEQUENCE [LARGE SCALE GENOMIC DNA]</scope>
    <source>
        <strain evidence="1 2">R-49807</strain>
    </source>
</reference>
<keyword evidence="2" id="KW-1185">Reference proteome</keyword>
<accession>A0AA91DCQ3</accession>
<organism evidence="1 2">
    <name type="scientific">Methylomonas koyamae</name>
    <dbReference type="NCBI Taxonomy" id="702114"/>
    <lineage>
        <taxon>Bacteria</taxon>
        <taxon>Pseudomonadati</taxon>
        <taxon>Pseudomonadota</taxon>
        <taxon>Gammaproteobacteria</taxon>
        <taxon>Methylococcales</taxon>
        <taxon>Methylococcaceae</taxon>
        <taxon>Methylomonas</taxon>
    </lineage>
</organism>
<comment type="caution">
    <text evidence="1">The sequence shown here is derived from an EMBL/GenBank/DDBJ whole genome shotgun (WGS) entry which is preliminary data.</text>
</comment>
<gene>
    <name evidence="1" type="ORF">A1356_11280</name>
</gene>
<evidence type="ECO:0000313" key="2">
    <source>
        <dbReference type="Proteomes" id="UP000077734"/>
    </source>
</evidence>
<dbReference type="RefSeq" id="WP_064027021.1">
    <property type="nucleotide sequence ID" value="NZ_CP023669.1"/>
</dbReference>
<evidence type="ECO:0000313" key="1">
    <source>
        <dbReference type="EMBL" id="OAI26389.1"/>
    </source>
</evidence>
<protein>
    <submittedName>
        <fullName evidence="1">Uncharacterized protein</fullName>
    </submittedName>
</protein>
<sequence>MESTIDRDGSSCLRNRQFQHRSGFARLPHRQNLSSIVIGATSRKVSGNLGDINLVQDTSHSQFSDHLNTTGFEALPDIQACPERSRSGAGQVRNLREAATLSPALAQLLTDFAAAERAGQQALLDTVLKAWSDTSTMAGTFTSAYAGHSLSVNIRNVAAGSAVKFKNWRLAA</sequence>
<dbReference type="EMBL" id="LUUL01000071">
    <property type="protein sequence ID" value="OAI26389.1"/>
    <property type="molecule type" value="Genomic_DNA"/>
</dbReference>
<dbReference type="AlphaFoldDB" id="A0AA91DCQ3"/>
<name>A0AA91DCQ3_9GAMM</name>
<proteinExistence type="predicted"/>